<protein>
    <submittedName>
        <fullName evidence="1">Uncharacterized protein</fullName>
    </submittedName>
</protein>
<evidence type="ECO:0000313" key="2">
    <source>
        <dbReference type="Proteomes" id="UP000029781"/>
    </source>
</evidence>
<dbReference type="RefSeq" id="YP_003969709.1">
    <property type="nucleotide sequence ID" value="NC_014637.1"/>
</dbReference>
<organismHost>
    <name type="scientific">Cafeteria roenbergensis</name>
    <name type="common">Marine flagellate</name>
    <dbReference type="NCBI Taxonomy" id="33653"/>
</organismHost>
<dbReference type="KEGG" id="vg:9887479"/>
<evidence type="ECO:0000313" key="1">
    <source>
        <dbReference type="EMBL" id="ADO67110.1"/>
    </source>
</evidence>
<accession>E3T4J7</accession>
<dbReference type="Proteomes" id="UP000029781">
    <property type="component" value="Segment"/>
</dbReference>
<name>E3T4J7_CROVB</name>
<reference evidence="1 2" key="1">
    <citation type="journal article" date="2010" name="Proc. Natl. Acad. Sci. U.S.A.">
        <title>Giant virus with a remarkable complement of genes infects marine zooplankton.</title>
        <authorList>
            <person name="Fischer M.G."/>
            <person name="Allen M.J."/>
            <person name="Wilson W.H."/>
            <person name="Suttle C.A."/>
        </authorList>
    </citation>
    <scope>NUCLEOTIDE SEQUENCE [LARGE SCALE GENOMIC DNA]</scope>
    <source>
        <strain evidence="1 2">BV-PW1</strain>
    </source>
</reference>
<gene>
    <name evidence="1" type="ORF">crov077</name>
</gene>
<proteinExistence type="predicted"/>
<dbReference type="GeneID" id="9887479"/>
<sequence>MSVTIDNNNYIFNCPHCEELIIVSHKQLNCCIFRHGVYKHNLKQINPHTTKNICEMLVKNNKIFGCGKPFKFIKATDTTPNKIEICDYI</sequence>
<organism evidence="1 2">
    <name type="scientific">Cafeteria roenbergensis virus (strain BV-PW1)</name>
    <name type="common">CroV</name>
    <dbReference type="NCBI Taxonomy" id="693272"/>
    <lineage>
        <taxon>Viruses</taxon>
        <taxon>Varidnaviria</taxon>
        <taxon>Bamfordvirae</taxon>
        <taxon>Nucleocytoviricota</taxon>
        <taxon>Megaviricetes</taxon>
        <taxon>Imitervirales</taxon>
        <taxon>Mimiviridae</taxon>
        <taxon>Aliimimivirinae</taxon>
        <taxon>Rheavirus</taxon>
        <taxon>Rheavirus sinusmexicani</taxon>
    </lineage>
</organism>
<keyword evidence="2" id="KW-1185">Reference proteome</keyword>
<dbReference type="EMBL" id="GU244497">
    <property type="protein sequence ID" value="ADO67110.1"/>
    <property type="molecule type" value="Genomic_DNA"/>
</dbReference>